<feature type="transmembrane region" description="Helical" evidence="1">
    <location>
        <begin position="477"/>
        <end position="497"/>
    </location>
</feature>
<proteinExistence type="predicted"/>
<evidence type="ECO:0000313" key="2">
    <source>
        <dbReference type="EMBL" id="ANV79903.1"/>
    </source>
</evidence>
<organism evidence="2">
    <name type="scientific">uncultured Poseidoniia archaeon</name>
    <dbReference type="NCBI Taxonomy" id="1697135"/>
    <lineage>
        <taxon>Archaea</taxon>
        <taxon>Methanobacteriati</taxon>
        <taxon>Thermoplasmatota</taxon>
        <taxon>Candidatus Poseidoniia</taxon>
        <taxon>environmental samples</taxon>
    </lineage>
</organism>
<reference evidence="2" key="1">
    <citation type="submission" date="2014-11" db="EMBL/GenBank/DDBJ databases">
        <authorList>
            <person name="Zhu J."/>
            <person name="Qi W."/>
            <person name="Song R."/>
        </authorList>
    </citation>
    <scope>NUCLEOTIDE SEQUENCE</scope>
</reference>
<sequence>MILNLQRIGFNTIMLLGIGMRGILIGIFSVLLLIFSVDSVAAESEEIDVSIGFDFAFGEIIQDENIISGTVVSSEEEVQISWEIYNSTGFKYNWGLFNGESEQLTPLSEDYFSMDWQMNINPNDYYSCSCEFKVTVTFDSIIILEDKMPFFISNENYVSDSNYTMLVDNPLENDWINGNLLVEGRISDITGGNPSSAQIFVKRYVTFTETCNVQPISNIENEVSLSFDDNNFFSFELDMETKPDGWYELVILLSNPDDSDIMDFYTCLPFKLNNLNPTITITTPPSDIVEGLSSMVIDASSSEDPIWTEELLYFIWTCTNSRDNSIIVHEGYEALSFELDSSISANYNLKLEVVDQGGLSSTTEYNFSISNLIPSSKLSINGINVNDGDEINLDSLDPILLDGSKSSDTENDLQGLRCIWSINGIVMFEGCENRELIWPENQTDNKEIVLRLDVMDNDGDFSSQSVKLINPNVNDSLPYPLIILIISFLFLISSIFYRFRKDSENNSIPKWSKGK</sequence>
<dbReference type="AlphaFoldDB" id="A0A1B1TCA6"/>
<keyword evidence="1" id="KW-0472">Membrane</keyword>
<accession>A0A1B1TCA6</accession>
<feature type="transmembrane region" description="Helical" evidence="1">
    <location>
        <begin position="12"/>
        <end position="35"/>
    </location>
</feature>
<name>A0A1B1TCA6_9ARCH</name>
<reference evidence="2" key="2">
    <citation type="journal article" date="2015" name="ISME J.">
        <title>A new class of marine Euryarchaeota group II from the Mediterranean deep chlorophyll maximum.</title>
        <authorList>
            <person name="Martin-Cuadrado A.B."/>
            <person name="Garcia-Heredia I."/>
            <person name="Molto A.G."/>
            <person name="Lopez-Ubeda R."/>
            <person name="Kimes N."/>
            <person name="Lopez-Garcia P."/>
            <person name="Moreira D."/>
            <person name="Rodriguez-Valera F."/>
        </authorList>
    </citation>
    <scope>NUCLEOTIDE SEQUENCE</scope>
</reference>
<evidence type="ECO:0000256" key="1">
    <source>
        <dbReference type="SAM" id="Phobius"/>
    </source>
</evidence>
<dbReference type="EMBL" id="KP211862">
    <property type="protein sequence ID" value="ANV79903.1"/>
    <property type="molecule type" value="Genomic_DNA"/>
</dbReference>
<keyword evidence="1" id="KW-1133">Transmembrane helix</keyword>
<protein>
    <submittedName>
        <fullName evidence="2">Uncharacterized protein</fullName>
    </submittedName>
</protein>
<keyword evidence="1" id="KW-0812">Transmembrane</keyword>